<evidence type="ECO:0000313" key="3">
    <source>
        <dbReference type="Proteomes" id="UP000069001"/>
    </source>
</evidence>
<evidence type="ECO:0000313" key="2">
    <source>
        <dbReference type="EMBL" id="KVK72825.1"/>
    </source>
</evidence>
<organism evidence="2 3">
    <name type="scientific">Burkholderia cepacia</name>
    <name type="common">Pseudomonas cepacia</name>
    <dbReference type="NCBI Taxonomy" id="292"/>
    <lineage>
        <taxon>Bacteria</taxon>
        <taxon>Pseudomonadati</taxon>
        <taxon>Pseudomonadota</taxon>
        <taxon>Betaproteobacteria</taxon>
        <taxon>Burkholderiales</taxon>
        <taxon>Burkholderiaceae</taxon>
        <taxon>Burkholderia</taxon>
        <taxon>Burkholderia cepacia complex</taxon>
    </lineage>
</organism>
<dbReference type="Gene3D" id="3.20.20.140">
    <property type="entry name" value="Metal-dependent hydrolases"/>
    <property type="match status" value="1"/>
</dbReference>
<protein>
    <recommendedName>
        <fullName evidence="1">Amidohydrolase-related domain-containing protein</fullName>
    </recommendedName>
</protein>
<dbReference type="InterPro" id="IPR052358">
    <property type="entry name" value="Aro_Compnd_Degr_Hydrolases"/>
</dbReference>
<name>A0A124ST65_BURCE</name>
<dbReference type="RefSeq" id="WP_059522092.1">
    <property type="nucleotide sequence ID" value="NZ_LOXZ01000010.1"/>
</dbReference>
<dbReference type="PANTHER" id="PTHR35563:SF2">
    <property type="entry name" value="BARREL METAL-DEPENDENT HYDROLASE, PUTATIVE (AFU_ORTHOLOGUE AFUA_1G16240)-RELATED"/>
    <property type="match status" value="1"/>
</dbReference>
<dbReference type="AlphaFoldDB" id="A0A124ST65"/>
<comment type="caution">
    <text evidence="2">The sequence shown here is derived from an EMBL/GenBank/DDBJ whole genome shotgun (WGS) entry which is preliminary data.</text>
</comment>
<evidence type="ECO:0000259" key="1">
    <source>
        <dbReference type="Pfam" id="PF04909"/>
    </source>
</evidence>
<gene>
    <name evidence="2" type="ORF">WS90_32115</name>
</gene>
<dbReference type="PANTHER" id="PTHR35563">
    <property type="entry name" value="BARREL METAL-DEPENDENT HYDROLASE, PUTATIVE (AFU_ORTHOLOGUE AFUA_1G16240)-RELATED"/>
    <property type="match status" value="1"/>
</dbReference>
<dbReference type="InterPro" id="IPR032466">
    <property type="entry name" value="Metal_Hydrolase"/>
</dbReference>
<sequence>MDCLVNHLVEQVPAAPSVDAWYAGDPAVAAVDAHAHVFARGLPLAPVIRHAPDYDAPLDAYVAHLAAHGITHAVLVQPSFLGTDNTYFVDVLRRYPRRFRGVAVVDPSISDGDLDALDRAGVVGIRLNLVGLPIPDFGAPAWRALFARINALGWHVEIHRGIEDLHAITAPLLAQCCTLVIDHFGRPSPALGERAPSFRRLLLLADTGRVWVKLSAAYRNSAAGDGAIDAFGAARALRTAFTAERLVWGSDWPHTQHRERVDFDAAHAALARWLPDTGERMRVLRDAPRTLFRFDQ</sequence>
<dbReference type="Proteomes" id="UP000069001">
    <property type="component" value="Unassembled WGS sequence"/>
</dbReference>
<dbReference type="SUPFAM" id="SSF51556">
    <property type="entry name" value="Metallo-dependent hydrolases"/>
    <property type="match status" value="1"/>
</dbReference>
<reference evidence="2 3" key="1">
    <citation type="submission" date="2015-11" db="EMBL/GenBank/DDBJ databases">
        <title>Expanding the genomic diversity of Burkholderia species for the development of highly accurate diagnostics.</title>
        <authorList>
            <person name="Sahl J."/>
            <person name="Keim P."/>
            <person name="Wagner D."/>
        </authorList>
    </citation>
    <scope>NUCLEOTIDE SEQUENCE [LARGE SCALE GENOMIC DNA]</scope>
    <source>
        <strain evidence="2 3">MSMB1302</strain>
    </source>
</reference>
<dbReference type="InterPro" id="IPR006680">
    <property type="entry name" value="Amidohydro-rel"/>
</dbReference>
<dbReference type="GO" id="GO:0016787">
    <property type="term" value="F:hydrolase activity"/>
    <property type="evidence" value="ECO:0007669"/>
    <property type="project" value="InterPro"/>
</dbReference>
<dbReference type="Pfam" id="PF04909">
    <property type="entry name" value="Amidohydro_2"/>
    <property type="match status" value="1"/>
</dbReference>
<proteinExistence type="predicted"/>
<feature type="domain" description="Amidohydrolase-related" evidence="1">
    <location>
        <begin position="31"/>
        <end position="294"/>
    </location>
</feature>
<accession>A0A124ST65</accession>
<dbReference type="EMBL" id="LOYH01000105">
    <property type="protein sequence ID" value="KVK72825.1"/>
    <property type="molecule type" value="Genomic_DNA"/>
</dbReference>